<dbReference type="RefSeq" id="WP_093239506.1">
    <property type="nucleotide sequence ID" value="NZ_FNQF01000002.1"/>
</dbReference>
<evidence type="ECO:0000313" key="2">
    <source>
        <dbReference type="Proteomes" id="UP000198820"/>
    </source>
</evidence>
<dbReference type="Pfam" id="PF13715">
    <property type="entry name" value="CarbopepD_reg_2"/>
    <property type="match status" value="1"/>
</dbReference>
<dbReference type="SUPFAM" id="SSF49464">
    <property type="entry name" value="Carboxypeptidase regulatory domain-like"/>
    <property type="match status" value="1"/>
</dbReference>
<dbReference type="Proteomes" id="UP000198820">
    <property type="component" value="Unassembled WGS sequence"/>
</dbReference>
<dbReference type="InterPro" id="IPR008969">
    <property type="entry name" value="CarboxyPept-like_regulatory"/>
</dbReference>
<dbReference type="AlphaFoldDB" id="A0A1H3X5Y8"/>
<protein>
    <submittedName>
        <fullName evidence="1">CarboxypepD_reg-like domain-containing protein</fullName>
    </submittedName>
</protein>
<keyword evidence="2" id="KW-1185">Reference proteome</keyword>
<evidence type="ECO:0000313" key="1">
    <source>
        <dbReference type="EMBL" id="SDZ94805.1"/>
    </source>
</evidence>
<gene>
    <name evidence="1" type="ORF">SAMN05421540_102261</name>
</gene>
<accession>A0A1H3X5Y8</accession>
<sequence>MKIKYLFVLVVVFLFFKTNAQNLRGTILDKSTQETIPFATIQYGKNNGVISNIEGKFSIDTTRTRNIDSLKISSMGFKTFSLALVDFRDNDSIYLTPAINELSEVFLRDDSFTARELIDLFIKKKDSNYVTDASQLQVFQRTEYQTKFKDYGFELTKANYIKKSTRKEINRDLEETSKTVIGSNTTYFRERLVDVYLNEKDSLKIIPQKAIKIVSSDADQDIEEIQTKAFKKIFEKLENSNSFKVRTFIITVEDSLDLSKINKQLEKRVDSTKTKNIRNSYKSFLPQLNFKTGLFEPLSEVDDYSFKIEDVTSFNGEMVYIINFEPDRNRAKYRGKLYITAENYSIVKFQRQLVEGKSEQKLNLKFLFGVKFDSYRNNLEMMYFKNAEGKYYPKYIKQTDGQYFYVDRKFIFKENEDNRRERMKFKLNILAEVNNFTSDEFFIISENKINKNQFDGIKENEGIIIKEFDRYPSSFWKNYNVIEATDKLKNYE</sequence>
<dbReference type="STRING" id="908615.SAMN05421540_102261"/>
<name>A0A1H3X5Y8_9FLAO</name>
<organism evidence="1 2">
    <name type="scientific">Psychroflexus halocasei</name>
    <dbReference type="NCBI Taxonomy" id="908615"/>
    <lineage>
        <taxon>Bacteria</taxon>
        <taxon>Pseudomonadati</taxon>
        <taxon>Bacteroidota</taxon>
        <taxon>Flavobacteriia</taxon>
        <taxon>Flavobacteriales</taxon>
        <taxon>Flavobacteriaceae</taxon>
        <taxon>Psychroflexus</taxon>
    </lineage>
</organism>
<dbReference type="EMBL" id="FNQF01000002">
    <property type="protein sequence ID" value="SDZ94805.1"/>
    <property type="molecule type" value="Genomic_DNA"/>
</dbReference>
<proteinExistence type="predicted"/>
<reference evidence="1 2" key="1">
    <citation type="submission" date="2016-10" db="EMBL/GenBank/DDBJ databases">
        <authorList>
            <person name="de Groot N.N."/>
        </authorList>
    </citation>
    <scope>NUCLEOTIDE SEQUENCE [LARGE SCALE GENOMIC DNA]</scope>
    <source>
        <strain evidence="1 2">DSM 23581</strain>
    </source>
</reference>